<accession>A0A0D7EA21</accession>
<protein>
    <submittedName>
        <fullName evidence="1">Uncharacterized protein</fullName>
    </submittedName>
</protein>
<dbReference type="OrthoDB" id="8255265at2"/>
<sequence>MARYVVRFMKDILGENGRQAEICQSLLEIEAANSGDATELAKKKFCEKQRVKEWSLHADRVQVAETEFPS</sequence>
<dbReference type="PATRIC" id="fig|1076.23.peg.5618"/>
<name>A0A0D7EA21_RHOPL</name>
<dbReference type="EMBL" id="JXXE01000527">
    <property type="protein sequence ID" value="KIZ37593.1"/>
    <property type="molecule type" value="Genomic_DNA"/>
</dbReference>
<evidence type="ECO:0000313" key="2">
    <source>
        <dbReference type="Proteomes" id="UP000032515"/>
    </source>
</evidence>
<dbReference type="Proteomes" id="UP000032515">
    <property type="component" value="Unassembled WGS sequence"/>
</dbReference>
<gene>
    <name evidence="1" type="ORF">OO17_23485</name>
</gene>
<organism evidence="1 2">
    <name type="scientific">Rhodopseudomonas palustris</name>
    <dbReference type="NCBI Taxonomy" id="1076"/>
    <lineage>
        <taxon>Bacteria</taxon>
        <taxon>Pseudomonadati</taxon>
        <taxon>Pseudomonadota</taxon>
        <taxon>Alphaproteobacteria</taxon>
        <taxon>Hyphomicrobiales</taxon>
        <taxon>Nitrobacteraceae</taxon>
        <taxon>Rhodopseudomonas</taxon>
    </lineage>
</organism>
<proteinExistence type="predicted"/>
<evidence type="ECO:0000313" key="1">
    <source>
        <dbReference type="EMBL" id="KIZ37593.1"/>
    </source>
</evidence>
<dbReference type="RefSeq" id="WP_044416254.1">
    <property type="nucleotide sequence ID" value="NZ_JXXE01000527.1"/>
</dbReference>
<comment type="caution">
    <text evidence="1">The sequence shown here is derived from an EMBL/GenBank/DDBJ whole genome shotgun (WGS) entry which is preliminary data.</text>
</comment>
<dbReference type="AlphaFoldDB" id="A0A0D7EA21"/>
<reference evidence="1 2" key="1">
    <citation type="submission" date="2014-11" db="EMBL/GenBank/DDBJ databases">
        <title>Genomics and ecophysiology of heterotrophic nitrogen fixing bacteria isolated from estuarine surface water.</title>
        <authorList>
            <person name="Bentzon-Tilia M."/>
            <person name="Severin I."/>
            <person name="Hansen L.H."/>
            <person name="Riemann L."/>
        </authorList>
    </citation>
    <scope>NUCLEOTIDE SEQUENCE [LARGE SCALE GENOMIC DNA]</scope>
    <source>
        <strain evidence="1 2">BAL398</strain>
    </source>
</reference>